<dbReference type="EMBL" id="MN740161">
    <property type="protein sequence ID" value="QHT90943.1"/>
    <property type="molecule type" value="Genomic_DNA"/>
</dbReference>
<protein>
    <submittedName>
        <fullName evidence="1">Uncharacterized protein</fullName>
    </submittedName>
</protein>
<name>A0A6C0IHF0_9ZZZZ</name>
<reference evidence="1" key="1">
    <citation type="journal article" date="2020" name="Nature">
        <title>Giant virus diversity and host interactions through global metagenomics.</title>
        <authorList>
            <person name="Schulz F."/>
            <person name="Roux S."/>
            <person name="Paez-Espino D."/>
            <person name="Jungbluth S."/>
            <person name="Walsh D.A."/>
            <person name="Denef V.J."/>
            <person name="McMahon K.D."/>
            <person name="Konstantinidis K.T."/>
            <person name="Eloe-Fadrosh E.A."/>
            <person name="Kyrpides N.C."/>
            <person name="Woyke T."/>
        </authorList>
    </citation>
    <scope>NUCLEOTIDE SEQUENCE</scope>
    <source>
        <strain evidence="1">GVMAG-M-3300023184-72</strain>
    </source>
</reference>
<evidence type="ECO:0000313" key="1">
    <source>
        <dbReference type="EMBL" id="QHT90943.1"/>
    </source>
</evidence>
<accession>A0A6C0IHF0</accession>
<proteinExistence type="predicted"/>
<dbReference type="AlphaFoldDB" id="A0A6C0IHF0"/>
<sequence>MINKTTKPLNKNKELKLITKNEEKQMNLMMDDWWELQKMEKNKGYRKNKSYINKRKSLKRRAEKVDNIIKKYNKKTKKT</sequence>
<organism evidence="1">
    <name type="scientific">viral metagenome</name>
    <dbReference type="NCBI Taxonomy" id="1070528"/>
    <lineage>
        <taxon>unclassified sequences</taxon>
        <taxon>metagenomes</taxon>
        <taxon>organismal metagenomes</taxon>
    </lineage>
</organism>